<keyword evidence="2" id="KW-1185">Reference proteome</keyword>
<evidence type="ECO:0000313" key="1">
    <source>
        <dbReference type="EMBL" id="KAA3455787.1"/>
    </source>
</evidence>
<keyword evidence="1" id="KW-0548">Nucleotidyltransferase</keyword>
<dbReference type="Gene3D" id="3.10.10.10">
    <property type="entry name" value="HIV Type 1 Reverse Transcriptase, subunit A, domain 1"/>
    <property type="match status" value="1"/>
</dbReference>
<dbReference type="SUPFAM" id="SSF56672">
    <property type="entry name" value="DNA/RNA polymerases"/>
    <property type="match status" value="1"/>
</dbReference>
<dbReference type="GO" id="GO:0003964">
    <property type="term" value="F:RNA-directed DNA polymerase activity"/>
    <property type="evidence" value="ECO:0007669"/>
    <property type="project" value="UniProtKB-KW"/>
</dbReference>
<accession>A0A5B6UFU8</accession>
<protein>
    <submittedName>
        <fullName evidence="1">Reverse transcriptase</fullName>
    </submittedName>
</protein>
<keyword evidence="1" id="KW-0808">Transferase</keyword>
<proteinExistence type="predicted"/>
<dbReference type="OrthoDB" id="1909920at2759"/>
<dbReference type="InterPro" id="IPR043502">
    <property type="entry name" value="DNA/RNA_pol_sf"/>
</dbReference>
<dbReference type="InterPro" id="IPR053134">
    <property type="entry name" value="RNA-dir_DNA_polymerase"/>
</dbReference>
<dbReference type="CDD" id="cd01647">
    <property type="entry name" value="RT_LTR"/>
    <property type="match status" value="1"/>
</dbReference>
<name>A0A5B6UFU8_9ROSI</name>
<evidence type="ECO:0000313" key="2">
    <source>
        <dbReference type="Proteomes" id="UP000325315"/>
    </source>
</evidence>
<dbReference type="AlphaFoldDB" id="A0A5B6UFU8"/>
<dbReference type="PANTHER" id="PTHR24559">
    <property type="entry name" value="TRANSPOSON TY3-I GAG-POL POLYPROTEIN"/>
    <property type="match status" value="1"/>
</dbReference>
<reference evidence="2" key="1">
    <citation type="journal article" date="2019" name="Plant Biotechnol. J.">
        <title>Genome sequencing of the Australian wild diploid species Gossypium australe highlights disease resistance and delayed gland morphogenesis.</title>
        <authorList>
            <person name="Cai Y."/>
            <person name="Cai X."/>
            <person name="Wang Q."/>
            <person name="Wang P."/>
            <person name="Zhang Y."/>
            <person name="Cai C."/>
            <person name="Xu Y."/>
            <person name="Wang K."/>
            <person name="Zhou Z."/>
            <person name="Wang C."/>
            <person name="Geng S."/>
            <person name="Li B."/>
            <person name="Dong Q."/>
            <person name="Hou Y."/>
            <person name="Wang H."/>
            <person name="Ai P."/>
            <person name="Liu Z."/>
            <person name="Yi F."/>
            <person name="Sun M."/>
            <person name="An G."/>
            <person name="Cheng J."/>
            <person name="Zhang Y."/>
            <person name="Shi Q."/>
            <person name="Xie Y."/>
            <person name="Shi X."/>
            <person name="Chang Y."/>
            <person name="Huang F."/>
            <person name="Chen Y."/>
            <person name="Hong S."/>
            <person name="Mi L."/>
            <person name="Sun Q."/>
            <person name="Zhang L."/>
            <person name="Zhou B."/>
            <person name="Peng R."/>
            <person name="Zhang X."/>
            <person name="Liu F."/>
        </authorList>
    </citation>
    <scope>NUCLEOTIDE SEQUENCE [LARGE SCALE GENOMIC DNA]</scope>
    <source>
        <strain evidence="2">cv. PA1801</strain>
    </source>
</reference>
<sequence>MIKVSLTYERDTLIAIDEWLYEMFVKVFDPFGNAFNSSLTTNTGIIHPSNSPFPSSVLLIHKKDGSWQFYVDYRALNAVTVSDRYYQIRINTDDECKAASRTHDDHYEFLVMPFGLTNAPFTF</sequence>
<gene>
    <name evidence="1" type="ORF">EPI10_018779</name>
</gene>
<dbReference type="PANTHER" id="PTHR24559:SF444">
    <property type="entry name" value="REVERSE TRANSCRIPTASE DOMAIN-CONTAINING PROTEIN"/>
    <property type="match status" value="1"/>
</dbReference>
<keyword evidence="1" id="KW-0695">RNA-directed DNA polymerase</keyword>
<organism evidence="1 2">
    <name type="scientific">Gossypium australe</name>
    <dbReference type="NCBI Taxonomy" id="47621"/>
    <lineage>
        <taxon>Eukaryota</taxon>
        <taxon>Viridiplantae</taxon>
        <taxon>Streptophyta</taxon>
        <taxon>Embryophyta</taxon>
        <taxon>Tracheophyta</taxon>
        <taxon>Spermatophyta</taxon>
        <taxon>Magnoliopsida</taxon>
        <taxon>eudicotyledons</taxon>
        <taxon>Gunneridae</taxon>
        <taxon>Pentapetalae</taxon>
        <taxon>rosids</taxon>
        <taxon>malvids</taxon>
        <taxon>Malvales</taxon>
        <taxon>Malvaceae</taxon>
        <taxon>Malvoideae</taxon>
        <taxon>Gossypium</taxon>
    </lineage>
</organism>
<dbReference type="Proteomes" id="UP000325315">
    <property type="component" value="Unassembled WGS sequence"/>
</dbReference>
<dbReference type="EMBL" id="SMMG02000012">
    <property type="protein sequence ID" value="KAA3455787.1"/>
    <property type="molecule type" value="Genomic_DNA"/>
</dbReference>
<comment type="caution">
    <text evidence="1">The sequence shown here is derived from an EMBL/GenBank/DDBJ whole genome shotgun (WGS) entry which is preliminary data.</text>
</comment>